<accession>A0AAD5MAT3</accession>
<comment type="caution">
    <text evidence="2">The sequence shown here is derived from an EMBL/GenBank/DDBJ whole genome shotgun (WGS) entry which is preliminary data.</text>
</comment>
<protein>
    <submittedName>
        <fullName evidence="2">Uncharacterized protein</fullName>
    </submittedName>
</protein>
<organism evidence="2 3">
    <name type="scientific">Parelaphostrongylus tenuis</name>
    <name type="common">Meningeal worm</name>
    <dbReference type="NCBI Taxonomy" id="148309"/>
    <lineage>
        <taxon>Eukaryota</taxon>
        <taxon>Metazoa</taxon>
        <taxon>Ecdysozoa</taxon>
        <taxon>Nematoda</taxon>
        <taxon>Chromadorea</taxon>
        <taxon>Rhabditida</taxon>
        <taxon>Rhabditina</taxon>
        <taxon>Rhabditomorpha</taxon>
        <taxon>Strongyloidea</taxon>
        <taxon>Metastrongylidae</taxon>
        <taxon>Parelaphostrongylus</taxon>
    </lineage>
</organism>
<keyword evidence="3" id="KW-1185">Reference proteome</keyword>
<evidence type="ECO:0000256" key="1">
    <source>
        <dbReference type="SAM" id="MobiDB-lite"/>
    </source>
</evidence>
<dbReference type="EMBL" id="JAHQIW010001715">
    <property type="protein sequence ID" value="KAJ1353453.1"/>
    <property type="molecule type" value="Genomic_DNA"/>
</dbReference>
<sequence>MSTNGYDGLKSTNGRDRAKPTIEREPVKPTTTLERAKSSRDSCDLQHQILFPSNQHCISRQHTPLTFNRNRKLARESFSDRSLYEIQINDHICIGGTHNHCSKLFSRIVENSECTTFSMTLVSMTTATQ</sequence>
<evidence type="ECO:0000313" key="3">
    <source>
        <dbReference type="Proteomes" id="UP001196413"/>
    </source>
</evidence>
<feature type="compositionally biased region" description="Basic and acidic residues" evidence="1">
    <location>
        <begin position="13"/>
        <end position="27"/>
    </location>
</feature>
<dbReference type="Proteomes" id="UP001196413">
    <property type="component" value="Unassembled WGS sequence"/>
</dbReference>
<dbReference type="AlphaFoldDB" id="A0AAD5MAT3"/>
<proteinExistence type="predicted"/>
<reference evidence="2" key="1">
    <citation type="submission" date="2021-06" db="EMBL/GenBank/DDBJ databases">
        <title>Parelaphostrongylus tenuis whole genome reference sequence.</title>
        <authorList>
            <person name="Garwood T.J."/>
            <person name="Larsen P.A."/>
            <person name="Fountain-Jones N.M."/>
            <person name="Garbe J.R."/>
            <person name="Macchietto M.G."/>
            <person name="Kania S.A."/>
            <person name="Gerhold R.W."/>
            <person name="Richards J.E."/>
            <person name="Wolf T.M."/>
        </authorList>
    </citation>
    <scope>NUCLEOTIDE SEQUENCE</scope>
    <source>
        <strain evidence="2">MNPRO001-30</strain>
        <tissue evidence="2">Meninges</tissue>
    </source>
</reference>
<feature type="region of interest" description="Disordered" evidence="1">
    <location>
        <begin position="1"/>
        <end position="39"/>
    </location>
</feature>
<evidence type="ECO:0000313" key="2">
    <source>
        <dbReference type="EMBL" id="KAJ1353453.1"/>
    </source>
</evidence>
<name>A0AAD5MAT3_PARTN</name>
<gene>
    <name evidence="2" type="ORF">KIN20_010085</name>
</gene>